<dbReference type="InterPro" id="IPR029058">
    <property type="entry name" value="AB_hydrolase_fold"/>
</dbReference>
<dbReference type="RefSeq" id="WP_051589807.1">
    <property type="nucleotide sequence ID" value="NZ_CP007514.1"/>
</dbReference>
<dbReference type="eggNOG" id="COG0596">
    <property type="taxonomic scope" value="Bacteria"/>
</dbReference>
<dbReference type="KEGG" id="rrd:RradSPS_2509"/>
<dbReference type="EMBL" id="CP007514">
    <property type="protein sequence ID" value="AHY47792.1"/>
    <property type="molecule type" value="Genomic_DNA"/>
</dbReference>
<dbReference type="Proteomes" id="UP001281130">
    <property type="component" value="Unassembled WGS sequence"/>
</dbReference>
<dbReference type="InterPro" id="IPR000073">
    <property type="entry name" value="AB_hydrolase_1"/>
</dbReference>
<dbReference type="GO" id="GO:0016787">
    <property type="term" value="F:hydrolase activity"/>
    <property type="evidence" value="ECO:0007669"/>
    <property type="project" value="UniProtKB-KW"/>
</dbReference>
<evidence type="ECO:0000313" key="4">
    <source>
        <dbReference type="Proteomes" id="UP000025229"/>
    </source>
</evidence>
<reference evidence="2 4" key="1">
    <citation type="submission" date="2014-03" db="EMBL/GenBank/DDBJ databases">
        <title>Complete genome sequence of the Radio-Resistant Rubrobacter radiotolerans RSPS-4.</title>
        <authorList>
            <person name="Egas C.C."/>
            <person name="Barroso C.C."/>
            <person name="Froufe H.J.C."/>
            <person name="Pacheco J.J."/>
            <person name="Albuquerque L.L."/>
            <person name="da Costa M.M.S."/>
        </authorList>
    </citation>
    <scope>NUCLEOTIDE SEQUENCE [LARGE SCALE GENOMIC DNA]</scope>
    <source>
        <strain evidence="2 4">RSPS-4</strain>
    </source>
</reference>
<dbReference type="HOGENOM" id="CLU_020336_36_0_11"/>
<reference evidence="3" key="2">
    <citation type="submission" date="2023-11" db="EMBL/GenBank/DDBJ databases">
        <title>MicrobeMod: A computational toolkit for identifying prokaryotic methylation and restriction-modification with nanopore sequencing.</title>
        <authorList>
            <person name="Crits-Christoph A."/>
            <person name="Kang S.C."/>
            <person name="Lee H."/>
            <person name="Ostrov N."/>
        </authorList>
    </citation>
    <scope>NUCLEOTIDE SEQUENCE</scope>
    <source>
        <strain evidence="3">ATCC 51242</strain>
    </source>
</reference>
<dbReference type="Proteomes" id="UP000025229">
    <property type="component" value="Chromosome"/>
</dbReference>
<feature type="domain" description="AB hydrolase-1" evidence="1">
    <location>
        <begin position="35"/>
        <end position="287"/>
    </location>
</feature>
<gene>
    <name evidence="2" type="ORF">RradSPS_2509</name>
    <name evidence="3" type="ORF">SIL72_00175</name>
</gene>
<dbReference type="EMBL" id="JAWXXX010000001">
    <property type="protein sequence ID" value="MDX5892431.1"/>
    <property type="molecule type" value="Genomic_DNA"/>
</dbReference>
<dbReference type="Gene3D" id="3.40.50.1820">
    <property type="entry name" value="alpha/beta hydrolase"/>
    <property type="match status" value="1"/>
</dbReference>
<evidence type="ECO:0000259" key="1">
    <source>
        <dbReference type="Pfam" id="PF00561"/>
    </source>
</evidence>
<dbReference type="Pfam" id="PF00561">
    <property type="entry name" value="Abhydrolase_1"/>
    <property type="match status" value="1"/>
</dbReference>
<protein>
    <submittedName>
        <fullName evidence="3">Alpha/beta fold hydrolase</fullName>
    </submittedName>
    <submittedName>
        <fullName evidence="2">Putative hydrolases or acyltransferases (Alpha/beta hydrolase superfamily)</fullName>
    </submittedName>
</protein>
<dbReference type="PRINTS" id="PR00111">
    <property type="entry name" value="ABHYDROLASE"/>
</dbReference>
<dbReference type="AlphaFoldDB" id="A0A023X5N9"/>
<dbReference type="STRING" id="42256.RradSPS_2509"/>
<dbReference type="InterPro" id="IPR050266">
    <property type="entry name" value="AB_hydrolase_sf"/>
</dbReference>
<organism evidence="2 4">
    <name type="scientific">Rubrobacter radiotolerans</name>
    <name type="common">Arthrobacter radiotolerans</name>
    <dbReference type="NCBI Taxonomy" id="42256"/>
    <lineage>
        <taxon>Bacteria</taxon>
        <taxon>Bacillati</taxon>
        <taxon>Actinomycetota</taxon>
        <taxon>Rubrobacteria</taxon>
        <taxon>Rubrobacterales</taxon>
        <taxon>Rubrobacteraceae</taxon>
        <taxon>Rubrobacter</taxon>
    </lineage>
</organism>
<name>A0A023X5N9_RUBRA</name>
<dbReference type="PANTHER" id="PTHR43798:SF33">
    <property type="entry name" value="HYDROLASE, PUTATIVE (AFU_ORTHOLOGUE AFUA_2G14860)-RELATED"/>
    <property type="match status" value="1"/>
</dbReference>
<dbReference type="PANTHER" id="PTHR43798">
    <property type="entry name" value="MONOACYLGLYCEROL LIPASE"/>
    <property type="match status" value="1"/>
</dbReference>
<proteinExistence type="predicted"/>
<keyword evidence="2" id="KW-0012">Acyltransferase</keyword>
<keyword evidence="4" id="KW-1185">Reference proteome</keyword>
<evidence type="ECO:0000313" key="2">
    <source>
        <dbReference type="EMBL" id="AHY47792.1"/>
    </source>
</evidence>
<evidence type="ECO:0000313" key="3">
    <source>
        <dbReference type="EMBL" id="MDX5892431.1"/>
    </source>
</evidence>
<accession>A0A023X5N9</accession>
<keyword evidence="2" id="KW-0808">Transferase</keyword>
<keyword evidence="2" id="KW-0378">Hydrolase</keyword>
<dbReference type="GO" id="GO:0016020">
    <property type="term" value="C:membrane"/>
    <property type="evidence" value="ECO:0007669"/>
    <property type="project" value="TreeGrafter"/>
</dbReference>
<sequence length="304" mass="33013">MTAPADLWRKETVPTTAPDEAELALWRTPGAPSDVLCLHGISAQHRAFNALARVFSGAEVSLAALDLRGRGDSEKPASGYGLETHARDTVRALDALGVRRAVLCGHSMGAFVALRVALDHPERVRALVLLDGGWPRAGDPEDVPEEEQKAIQEGLARAFSRLDRVFETPEAYLDFWFPGQGLTFSDLPEDLADYYRYDLERVEGGYSPKTLRAAAEEDSEAVAAESPTAEEMRAVAVPVALVRAGQGFFPGSDALVSDEARDVLAHSLDLRREVSLPDATHYTMMFGEPVARWSGLVLDAGWAD</sequence>
<dbReference type="GO" id="GO:0016746">
    <property type="term" value="F:acyltransferase activity"/>
    <property type="evidence" value="ECO:0007669"/>
    <property type="project" value="UniProtKB-KW"/>
</dbReference>
<dbReference type="OrthoDB" id="63962at2"/>
<dbReference type="SUPFAM" id="SSF53474">
    <property type="entry name" value="alpha/beta-Hydrolases"/>
    <property type="match status" value="1"/>
</dbReference>